<comment type="similarity">
    <text evidence="1">Belongs to the fantastic four family.</text>
</comment>
<dbReference type="AlphaFoldDB" id="A0AA86T028"/>
<keyword evidence="4" id="KW-1185">Reference proteome</keyword>
<gene>
    <name evidence="3" type="ORF">AYBTSS11_LOCUS26220</name>
</gene>
<proteinExistence type="inferred from homology"/>
<evidence type="ECO:0000313" key="4">
    <source>
        <dbReference type="Proteomes" id="UP001189624"/>
    </source>
</evidence>
<dbReference type="InterPro" id="IPR046431">
    <property type="entry name" value="FAF_dom"/>
</dbReference>
<evidence type="ECO:0000259" key="2">
    <source>
        <dbReference type="Pfam" id="PF11250"/>
    </source>
</evidence>
<evidence type="ECO:0000313" key="3">
    <source>
        <dbReference type="EMBL" id="CAJ1974149.1"/>
    </source>
</evidence>
<dbReference type="PANTHER" id="PTHR33155:SF17">
    <property type="entry name" value="F2E2.18-RELATED"/>
    <property type="match status" value="1"/>
</dbReference>
<dbReference type="EMBL" id="OY731406">
    <property type="protein sequence ID" value="CAJ1974149.1"/>
    <property type="molecule type" value="Genomic_DNA"/>
</dbReference>
<accession>A0AA86T028</accession>
<feature type="domain" description="FAF" evidence="2">
    <location>
        <begin position="257"/>
        <end position="297"/>
    </location>
</feature>
<sequence>MTSNGDDYIGSESCNIDLQNDFVLRHCELSKINTAFGSKNGTKRKEKRELPPPIPQMEFVLRRYYTSDGRLILREEKVKHHECFQMHRANGRLTMHLVHLDHEAKEKEDETARTSLETTDPNDLHILPTPVGTTLFLTLHRKAKLSFRSKNTPKRYRTAEAGLKTLFHSEFKPPLRVVHRCTPEKAAESELSSPPPPPLSWMWSPSSPAFRMIMMGDVIGTESGDCMIAYVEELRAEPESPKVMIRCRERREKRKRQFPPPLTLMRETSEMSLTFKREYNGDGRLTVTAERVRRGHEQCIMEVRKVNERVTMWLVREDGVDEDDDVEMRFNEGLESEEEECGFEFEEEMGKEGERCGDLRECVSVTCDASWPGGLLRLHHSDSFPDLYLGRAASAPIRPMTPVM</sequence>
<protein>
    <recommendedName>
        <fullName evidence="2">FAF domain-containing protein</fullName>
    </recommendedName>
</protein>
<name>A0AA86T028_9FABA</name>
<reference evidence="3" key="1">
    <citation type="submission" date="2023-10" db="EMBL/GenBank/DDBJ databases">
        <authorList>
            <person name="Domelevo Entfellner J.-B."/>
        </authorList>
    </citation>
    <scope>NUCLEOTIDE SEQUENCE</scope>
</reference>
<dbReference type="Gramene" id="rna-AYBTSS11_LOCUS26220">
    <property type="protein sequence ID" value="CAJ1974149.1"/>
    <property type="gene ID" value="gene-AYBTSS11_LOCUS26220"/>
</dbReference>
<feature type="domain" description="FAF" evidence="2">
    <location>
        <begin position="49"/>
        <end position="97"/>
    </location>
</feature>
<dbReference type="Pfam" id="PF11250">
    <property type="entry name" value="FAF"/>
    <property type="match status" value="2"/>
</dbReference>
<organism evidence="3 4">
    <name type="scientific">Sphenostylis stenocarpa</name>
    <dbReference type="NCBI Taxonomy" id="92480"/>
    <lineage>
        <taxon>Eukaryota</taxon>
        <taxon>Viridiplantae</taxon>
        <taxon>Streptophyta</taxon>
        <taxon>Embryophyta</taxon>
        <taxon>Tracheophyta</taxon>
        <taxon>Spermatophyta</taxon>
        <taxon>Magnoliopsida</taxon>
        <taxon>eudicotyledons</taxon>
        <taxon>Gunneridae</taxon>
        <taxon>Pentapetalae</taxon>
        <taxon>rosids</taxon>
        <taxon>fabids</taxon>
        <taxon>Fabales</taxon>
        <taxon>Fabaceae</taxon>
        <taxon>Papilionoideae</taxon>
        <taxon>50 kb inversion clade</taxon>
        <taxon>NPAAA clade</taxon>
        <taxon>indigoferoid/millettioid clade</taxon>
        <taxon>Phaseoleae</taxon>
        <taxon>Sphenostylis</taxon>
    </lineage>
</organism>
<dbReference type="Proteomes" id="UP001189624">
    <property type="component" value="Chromosome 9"/>
</dbReference>
<evidence type="ECO:0000256" key="1">
    <source>
        <dbReference type="ARBA" id="ARBA00008690"/>
    </source>
</evidence>
<dbReference type="InterPro" id="IPR021410">
    <property type="entry name" value="FAF"/>
</dbReference>
<dbReference type="PANTHER" id="PTHR33155">
    <property type="entry name" value="FANTASTIC FOUR-LIKE PROTEIN (DUF3049)"/>
    <property type="match status" value="1"/>
</dbReference>